<protein>
    <recommendedName>
        <fullName evidence="3">Leucine-rich repeat domain-containing protein</fullName>
    </recommendedName>
</protein>
<dbReference type="Gene3D" id="3.80.10.10">
    <property type="entry name" value="Ribonuclease Inhibitor"/>
    <property type="match status" value="1"/>
</dbReference>
<dbReference type="InterPro" id="IPR026906">
    <property type="entry name" value="LRR_5"/>
</dbReference>
<comment type="caution">
    <text evidence="1">The sequence shown here is derived from an EMBL/GenBank/DDBJ whole genome shotgun (WGS) entry which is preliminary data.</text>
</comment>
<dbReference type="AlphaFoldDB" id="A0AAD3D660"/>
<dbReference type="PANTHER" id="PTHR45661">
    <property type="entry name" value="SURFACE ANTIGEN"/>
    <property type="match status" value="1"/>
</dbReference>
<reference evidence="1 2" key="1">
    <citation type="journal article" date="2021" name="Sci. Rep.">
        <title>The genome of the diatom Chaetoceros tenuissimus carries an ancient integrated fragment of an extant virus.</title>
        <authorList>
            <person name="Hongo Y."/>
            <person name="Kimura K."/>
            <person name="Takaki Y."/>
            <person name="Yoshida Y."/>
            <person name="Baba S."/>
            <person name="Kobayashi G."/>
            <person name="Nagasaki K."/>
            <person name="Hano T."/>
            <person name="Tomaru Y."/>
        </authorList>
    </citation>
    <scope>NUCLEOTIDE SEQUENCE [LARGE SCALE GENOMIC DNA]</scope>
    <source>
        <strain evidence="1 2">NIES-3715</strain>
    </source>
</reference>
<proteinExistence type="predicted"/>
<dbReference type="SUPFAM" id="SSF52058">
    <property type="entry name" value="L domain-like"/>
    <property type="match status" value="1"/>
</dbReference>
<dbReference type="PANTHER" id="PTHR45661:SF3">
    <property type="entry name" value="IG-LIKE DOMAIN-CONTAINING PROTEIN"/>
    <property type="match status" value="1"/>
</dbReference>
<accession>A0AAD3D660</accession>
<sequence>MGSDECKQYWRERLSWQQIIVVEGVTEIPESTFQYCFNIKKVIFANTVVRIEDCAFFDCEGLDYIKLPINLEYIGEPSFQQCNLSSVFLPPRCRQVRDYAFADNTNLKIVNVPQDVDIFYETKLLAASPLGDEEGRYNCSHEEAVHNWMKNINNDDKYALHRACCSFQPLKEVIFTILEEKGIKAFKVKNGAGITPSQYLKENPYADINEMDVIRDYTLKMMGEI</sequence>
<gene>
    <name evidence="1" type="ORF">CTEN210_14984</name>
</gene>
<dbReference type="InterPro" id="IPR053139">
    <property type="entry name" value="Surface_bspA-like"/>
</dbReference>
<keyword evidence="2" id="KW-1185">Reference proteome</keyword>
<dbReference type="Pfam" id="PF13306">
    <property type="entry name" value="LRR_5"/>
    <property type="match status" value="1"/>
</dbReference>
<evidence type="ECO:0000313" key="1">
    <source>
        <dbReference type="EMBL" id="GFH58508.1"/>
    </source>
</evidence>
<name>A0AAD3D660_9STRA</name>
<organism evidence="1 2">
    <name type="scientific">Chaetoceros tenuissimus</name>
    <dbReference type="NCBI Taxonomy" id="426638"/>
    <lineage>
        <taxon>Eukaryota</taxon>
        <taxon>Sar</taxon>
        <taxon>Stramenopiles</taxon>
        <taxon>Ochrophyta</taxon>
        <taxon>Bacillariophyta</taxon>
        <taxon>Coscinodiscophyceae</taxon>
        <taxon>Chaetocerotophycidae</taxon>
        <taxon>Chaetocerotales</taxon>
        <taxon>Chaetocerotaceae</taxon>
        <taxon>Chaetoceros</taxon>
    </lineage>
</organism>
<dbReference type="EMBL" id="BLLK01000062">
    <property type="protein sequence ID" value="GFH58508.1"/>
    <property type="molecule type" value="Genomic_DNA"/>
</dbReference>
<evidence type="ECO:0000313" key="2">
    <source>
        <dbReference type="Proteomes" id="UP001054902"/>
    </source>
</evidence>
<dbReference type="Proteomes" id="UP001054902">
    <property type="component" value="Unassembled WGS sequence"/>
</dbReference>
<dbReference type="InterPro" id="IPR032675">
    <property type="entry name" value="LRR_dom_sf"/>
</dbReference>
<evidence type="ECO:0008006" key="3">
    <source>
        <dbReference type="Google" id="ProtNLM"/>
    </source>
</evidence>